<dbReference type="GO" id="GO:0005615">
    <property type="term" value="C:extracellular space"/>
    <property type="evidence" value="ECO:0007669"/>
    <property type="project" value="TreeGrafter"/>
</dbReference>
<evidence type="ECO:0000256" key="1">
    <source>
        <dbReference type="ARBA" id="ARBA00022614"/>
    </source>
</evidence>
<dbReference type="InterPro" id="IPR032675">
    <property type="entry name" value="LRR_dom_sf"/>
</dbReference>
<organism evidence="4">
    <name type="scientific">Bracon brevicornis</name>
    <dbReference type="NCBI Taxonomy" id="1563983"/>
    <lineage>
        <taxon>Eukaryota</taxon>
        <taxon>Metazoa</taxon>
        <taxon>Ecdysozoa</taxon>
        <taxon>Arthropoda</taxon>
        <taxon>Hexapoda</taxon>
        <taxon>Insecta</taxon>
        <taxon>Pterygota</taxon>
        <taxon>Neoptera</taxon>
        <taxon>Endopterygota</taxon>
        <taxon>Hymenoptera</taxon>
        <taxon>Apocrita</taxon>
        <taxon>Ichneumonoidea</taxon>
        <taxon>Braconidae</taxon>
        <taxon>Braconinae</taxon>
        <taxon>Bracon</taxon>
    </lineage>
</organism>
<feature type="chain" id="PRO_5028018475" description="LRRCT domain-containing protein" evidence="3">
    <location>
        <begin position="24"/>
        <end position="483"/>
    </location>
</feature>
<keyword evidence="2" id="KW-0677">Repeat</keyword>
<dbReference type="Pfam" id="PF13306">
    <property type="entry name" value="LRR_5"/>
    <property type="match status" value="1"/>
</dbReference>
<evidence type="ECO:0000313" key="4">
    <source>
        <dbReference type="EMBL" id="CAD1566439.1"/>
    </source>
</evidence>
<dbReference type="InterPro" id="IPR003591">
    <property type="entry name" value="Leu-rich_rpt_typical-subtyp"/>
</dbReference>
<dbReference type="PRINTS" id="PR00019">
    <property type="entry name" value="LEURICHRPT"/>
</dbReference>
<dbReference type="InterPro" id="IPR026906">
    <property type="entry name" value="LRR_5"/>
</dbReference>
<keyword evidence="3" id="KW-0732">Signal</keyword>
<accession>A0A6V7KS04</accession>
<sequence length="483" mass="54990">MTRDSRLLLILSVLCLSWHSATPHHYYPISFPILNPQNSIQLSSSQTTHLQTGKCEDYPYRSLTLTLPGQAPTTLYPGFIDSSRVSCLTLTDGYIERINSNAFVYLTNLLYLDLSRNRIQLCDLLTFSANSLKTLVIDENTHGSQDVVLTDSGYFPNLQHLYLRKNSLRDIRINLRSNFPSLTHLYLSDNQLDGRSIEYLQLPSTLTHLHLERNWIYHLDTSNLIGLTSLFLDGNRLGSVCSWLCQNHNSLALRRNSRMKFLSLSANEINHVDRDSFIDLTSLQSLNLAHNKISYITPGTFNGLHQLSDLSLSHNSLTSIPDLRSLGSLASLSLDHNYIGTVHTGAFGNFYRLLYLSLGSNRINCIETSAFTNLQSLKELDLSDNQLSYLPSGWISNTCLEHLDIRNNRLTSLDSLSIPDLLTLTHIYVQGNPLSRYENYWWINPSTRVHIEYNSSVRRGTCYVQCDSYSIPRVSFADEWVVW</sequence>
<dbReference type="SMART" id="SM00369">
    <property type="entry name" value="LRR_TYP"/>
    <property type="match status" value="10"/>
</dbReference>
<protein>
    <recommendedName>
        <fullName evidence="5">LRRCT domain-containing protein</fullName>
    </recommendedName>
</protein>
<evidence type="ECO:0000256" key="2">
    <source>
        <dbReference type="ARBA" id="ARBA00022737"/>
    </source>
</evidence>
<dbReference type="InterPro" id="IPR050333">
    <property type="entry name" value="SLRP"/>
</dbReference>
<proteinExistence type="predicted"/>
<dbReference type="EMBL" id="CADCXW020000294">
    <property type="protein sequence ID" value="CAD1566439.1"/>
    <property type="molecule type" value="Genomic_DNA"/>
</dbReference>
<dbReference type="Gene3D" id="3.80.10.10">
    <property type="entry name" value="Ribonuclease Inhibitor"/>
    <property type="match status" value="4"/>
</dbReference>
<name>A0A6V7KS04_9HYME</name>
<feature type="signal peptide" evidence="3">
    <location>
        <begin position="1"/>
        <end position="23"/>
    </location>
</feature>
<dbReference type="PANTHER" id="PTHR45712:SF22">
    <property type="entry name" value="INSULIN-LIKE GROWTH FACTOR-BINDING PROTEIN COMPLEX ACID LABILE SUBUNIT"/>
    <property type="match status" value="1"/>
</dbReference>
<dbReference type="PROSITE" id="PS51450">
    <property type="entry name" value="LRR"/>
    <property type="match status" value="4"/>
</dbReference>
<dbReference type="AlphaFoldDB" id="A0A6V7KS04"/>
<evidence type="ECO:0008006" key="5">
    <source>
        <dbReference type="Google" id="ProtNLM"/>
    </source>
</evidence>
<evidence type="ECO:0000256" key="3">
    <source>
        <dbReference type="SAM" id="SignalP"/>
    </source>
</evidence>
<dbReference type="Pfam" id="PF13855">
    <property type="entry name" value="LRR_8"/>
    <property type="match status" value="2"/>
</dbReference>
<dbReference type="PANTHER" id="PTHR45712">
    <property type="entry name" value="AGAP008170-PA"/>
    <property type="match status" value="1"/>
</dbReference>
<dbReference type="InterPro" id="IPR025875">
    <property type="entry name" value="Leu-rich_rpt_4"/>
</dbReference>
<dbReference type="SUPFAM" id="SSF52047">
    <property type="entry name" value="RNI-like"/>
    <property type="match status" value="1"/>
</dbReference>
<dbReference type="SMART" id="SM00364">
    <property type="entry name" value="LRR_BAC"/>
    <property type="match status" value="4"/>
</dbReference>
<gene>
    <name evidence="4" type="ORF">BBRV_LOCUS86239</name>
</gene>
<keyword evidence="1" id="KW-0433">Leucine-rich repeat</keyword>
<dbReference type="Pfam" id="PF00560">
    <property type="entry name" value="LRR_1"/>
    <property type="match status" value="1"/>
</dbReference>
<dbReference type="InterPro" id="IPR001611">
    <property type="entry name" value="Leu-rich_rpt"/>
</dbReference>
<dbReference type="SMART" id="SM00365">
    <property type="entry name" value="LRR_SD22"/>
    <property type="match status" value="8"/>
</dbReference>
<reference evidence="4" key="1">
    <citation type="submission" date="2020-07" db="EMBL/GenBank/DDBJ databases">
        <authorList>
            <person name="Ferguson B K."/>
        </authorList>
    </citation>
    <scope>NUCLEOTIDE SEQUENCE</scope>
    <source>
        <strain evidence="4">L06</strain>
    </source>
</reference>
<dbReference type="Pfam" id="PF12799">
    <property type="entry name" value="LRR_4"/>
    <property type="match status" value="1"/>
</dbReference>